<sequence>MERLHDPILAVSRAKLASLNTDDVEQVARFWNGTSARAAYAVFTKCKEALEDGQRFENLSWRLWFRQSHGMHRRASADHPASTPPPLASPDAPNGKLPDGTRVPTPLSEPELSTDESVSSEDGHSEAHAADADAAPTSNAFTAVIPAPGADAPWKERIASLAREVRERRSVSVPRVPDGTHEAVRDAFLQGSASTPSHATSLSTTGTLTPRAQSHRSRSSSATGSDKTAPASAEAPPSQETPAPETPAPETPAPETPAPETPAPETPASETPAPETPAPPARPADATPAPSYPHAPEMSQASSSMGTEWTSQTPTPRARSPHPAPTQGSPTVSNQVTYAPPVEAAAPPSAAAPARAADTRLQAQQRSATTTQLAGARARRGQSARQQRSQERLALRTAAKGSGGATRAQLMQMLAMTHAEPAEEKPAAKPKKKRTPIKFTTGAEDNSEDEENKVAPTPARDDDEWCEVDEEEEKRLRAAERAEARRKRREAEERERMEMFRKRPIRSMSLADLSAAKKPEDATPAPAPAADGEQSHPTRGLLSSLFHAPAEARRGSVAAPGAGGPPRAALARPRHPLSGKTMSLAALPARAGPDAEARNVSTPTLGTETPALRRTSTVAHPPLVSRSKSAIALPLLNLTSLRSTTGRSSMDVRRMPSTTSLVSGSSAGSVEEDGTSTPGEVQATMAPPERVKSSTALARLAALAHRGPDTASHTDLRASLGAVLTPGVPEGRRSESSLSRSSSQTWSPTEEGGGPSLALQVDQDAPEDYFNLKRVPQATPPRTQPQSPVSPRQTQSMTELPIPAPTLQSPRTLRRNMLRDELSESLRENLLWERQSRARLLGLGVPPSEDSSGSSTPLASRRSVSQQGATSTAELRRYDEQSFHHKGW</sequence>
<feature type="compositionally biased region" description="Low complexity" evidence="1">
    <location>
        <begin position="555"/>
        <end position="571"/>
    </location>
</feature>
<dbReference type="InterPro" id="IPR013860">
    <property type="entry name" value="AreA_GATA"/>
</dbReference>
<feature type="domain" description="Nitrogen regulatory protein areA GATA-like" evidence="2">
    <location>
        <begin position="42"/>
        <end position="66"/>
    </location>
</feature>
<dbReference type="Pfam" id="PF11702">
    <property type="entry name" value="DUF3295"/>
    <property type="match status" value="1"/>
</dbReference>
<dbReference type="PANTHER" id="PTHR28014">
    <property type="entry name" value="NEGATIVE REGULATOR OF RAS-CAMP PATHWAY"/>
    <property type="match status" value="1"/>
</dbReference>
<feature type="compositionally biased region" description="Basic and acidic residues" evidence="1">
    <location>
        <begin position="121"/>
        <end position="131"/>
    </location>
</feature>
<organism evidence="4 5">
    <name type="scientific">Malassezia furfur</name>
    <name type="common">Pityriasis versicolor infection agent</name>
    <name type="synonym">Pityrosporum furfur</name>
    <dbReference type="NCBI Taxonomy" id="55194"/>
    <lineage>
        <taxon>Eukaryota</taxon>
        <taxon>Fungi</taxon>
        <taxon>Dikarya</taxon>
        <taxon>Basidiomycota</taxon>
        <taxon>Ustilaginomycotina</taxon>
        <taxon>Malasseziomycetes</taxon>
        <taxon>Malasseziales</taxon>
        <taxon>Malasseziaceae</taxon>
        <taxon>Malassezia</taxon>
    </lineage>
</organism>
<feature type="region of interest" description="Disordered" evidence="1">
    <location>
        <begin position="775"/>
        <end position="814"/>
    </location>
</feature>
<feature type="region of interest" description="Disordered" evidence="1">
    <location>
        <begin position="706"/>
        <end position="759"/>
    </location>
</feature>
<feature type="compositionally biased region" description="Polar residues" evidence="1">
    <location>
        <begin position="191"/>
        <end position="212"/>
    </location>
</feature>
<feature type="compositionally biased region" description="Basic and acidic residues" evidence="1">
    <location>
        <begin position="874"/>
        <end position="888"/>
    </location>
</feature>
<evidence type="ECO:0000256" key="1">
    <source>
        <dbReference type="SAM" id="MobiDB-lite"/>
    </source>
</evidence>
<proteinExistence type="predicted"/>
<dbReference type="EMBL" id="CP046235">
    <property type="protein sequence ID" value="WFD47684.1"/>
    <property type="molecule type" value="Genomic_DNA"/>
</dbReference>
<dbReference type="InterPro" id="IPR053043">
    <property type="entry name" value="Ras-cAMP_regulatory"/>
</dbReference>
<accession>A0ABY8EQ71</accession>
<feature type="region of interest" description="Disordered" evidence="1">
    <location>
        <begin position="646"/>
        <end position="692"/>
    </location>
</feature>
<feature type="compositionally biased region" description="Pro residues" evidence="1">
    <location>
        <begin position="244"/>
        <end position="265"/>
    </location>
</feature>
<feature type="compositionally biased region" description="Polar residues" evidence="1">
    <location>
        <begin position="299"/>
        <end position="315"/>
    </location>
</feature>
<feature type="compositionally biased region" description="Low complexity" evidence="1">
    <location>
        <begin position="339"/>
        <end position="356"/>
    </location>
</feature>
<gene>
    <name evidence="4" type="ORF">GLX27_002340</name>
</gene>
<evidence type="ECO:0000259" key="2">
    <source>
        <dbReference type="Pfam" id="PF08550"/>
    </source>
</evidence>
<feature type="compositionally biased region" description="Low complexity" evidence="1">
    <location>
        <begin position="228"/>
        <end position="243"/>
    </location>
</feature>
<feature type="compositionally biased region" description="Polar residues" evidence="1">
    <location>
        <begin position="656"/>
        <end position="668"/>
    </location>
</feature>
<protein>
    <recommendedName>
        <fullName evidence="6">Nitrogen regulatory protein areA GATA-like domain-containing protein</fullName>
    </recommendedName>
</protein>
<feature type="region of interest" description="Disordered" evidence="1">
    <location>
        <begin position="74"/>
        <end position="137"/>
    </location>
</feature>
<evidence type="ECO:0000313" key="4">
    <source>
        <dbReference type="EMBL" id="WFD47684.1"/>
    </source>
</evidence>
<feature type="compositionally biased region" description="Polar residues" evidence="1">
    <location>
        <begin position="361"/>
        <end position="371"/>
    </location>
</feature>
<feature type="compositionally biased region" description="Acidic residues" evidence="1">
    <location>
        <begin position="461"/>
        <end position="472"/>
    </location>
</feature>
<feature type="compositionally biased region" description="Low complexity" evidence="1">
    <location>
        <begin position="522"/>
        <end position="531"/>
    </location>
</feature>
<feature type="region of interest" description="Disordered" evidence="1">
    <location>
        <begin position="842"/>
        <end position="888"/>
    </location>
</feature>
<name>A0ABY8EQ71_MALFU</name>
<feature type="compositionally biased region" description="Basic and acidic residues" evidence="1">
    <location>
        <begin position="706"/>
        <end position="716"/>
    </location>
</feature>
<dbReference type="Proteomes" id="UP000818624">
    <property type="component" value="Chromosome 2"/>
</dbReference>
<feature type="compositionally biased region" description="Polar residues" evidence="1">
    <location>
        <begin position="326"/>
        <end position="337"/>
    </location>
</feature>
<dbReference type="PANTHER" id="PTHR28014:SF1">
    <property type="entry name" value="NEGATIVE REGULATOR OF RAS-CAMP PATHWAY"/>
    <property type="match status" value="1"/>
</dbReference>
<evidence type="ECO:0000259" key="3">
    <source>
        <dbReference type="Pfam" id="PF11702"/>
    </source>
</evidence>
<feature type="domain" description="DUF3295" evidence="3">
    <location>
        <begin position="734"/>
        <end position="837"/>
    </location>
</feature>
<feature type="region of interest" description="Disordered" evidence="1">
    <location>
        <begin position="588"/>
        <end position="623"/>
    </location>
</feature>
<feature type="compositionally biased region" description="Polar residues" evidence="1">
    <location>
        <begin position="849"/>
        <end position="873"/>
    </location>
</feature>
<feature type="compositionally biased region" description="Basic and acidic residues" evidence="1">
    <location>
        <begin position="473"/>
        <end position="501"/>
    </location>
</feature>
<feature type="compositionally biased region" description="Polar residues" evidence="1">
    <location>
        <begin position="784"/>
        <end position="798"/>
    </location>
</feature>
<evidence type="ECO:0008006" key="6">
    <source>
        <dbReference type="Google" id="ProtNLM"/>
    </source>
</evidence>
<dbReference type="InterPro" id="IPR021711">
    <property type="entry name" value="DUF3295"/>
</dbReference>
<evidence type="ECO:0000313" key="5">
    <source>
        <dbReference type="Proteomes" id="UP000818624"/>
    </source>
</evidence>
<feature type="region of interest" description="Disordered" evidence="1">
    <location>
        <begin position="165"/>
        <end position="574"/>
    </location>
</feature>
<dbReference type="Pfam" id="PF08550">
    <property type="entry name" value="GATA_AreA"/>
    <property type="match status" value="1"/>
</dbReference>
<keyword evidence="5" id="KW-1185">Reference proteome</keyword>
<reference evidence="4 5" key="1">
    <citation type="journal article" date="2020" name="Elife">
        <title>Loss of centromere function drives karyotype evolution in closely related Malassezia species.</title>
        <authorList>
            <person name="Sankaranarayanan S.R."/>
            <person name="Ianiri G."/>
            <person name="Coelho M.A."/>
            <person name="Reza M.H."/>
            <person name="Thimmappa B.C."/>
            <person name="Ganguly P."/>
            <person name="Vadnala R.N."/>
            <person name="Sun S."/>
            <person name="Siddharthan R."/>
            <person name="Tellgren-Roth C."/>
            <person name="Dawson T.L."/>
            <person name="Heitman J."/>
            <person name="Sanyal K."/>
        </authorList>
    </citation>
    <scope>NUCLEOTIDE SEQUENCE [LARGE SCALE GENOMIC DNA]</scope>
    <source>
        <strain evidence="4">CBS14141</strain>
    </source>
</reference>